<gene>
    <name evidence="1" type="ORF">KGM_212883</name>
</gene>
<evidence type="ECO:0000313" key="1">
    <source>
        <dbReference type="EMBL" id="OWR55773.1"/>
    </source>
</evidence>
<sequence length="39" mass="4385">MRILAEKLINDVLYQAQMNTLGSSTVIITPDPIKQDIKL</sequence>
<dbReference type="EMBL" id="AGBW02000475">
    <property type="protein sequence ID" value="OWR55773.1"/>
    <property type="molecule type" value="Genomic_DNA"/>
</dbReference>
<comment type="caution">
    <text evidence="1">The sequence shown here is derived from an EMBL/GenBank/DDBJ whole genome shotgun (WGS) entry which is preliminary data.</text>
</comment>
<keyword evidence="2" id="KW-1185">Reference proteome</keyword>
<accession>A0A212FPZ5</accession>
<organism evidence="1 2">
    <name type="scientific">Danaus plexippus plexippus</name>
    <dbReference type="NCBI Taxonomy" id="278856"/>
    <lineage>
        <taxon>Eukaryota</taxon>
        <taxon>Metazoa</taxon>
        <taxon>Ecdysozoa</taxon>
        <taxon>Arthropoda</taxon>
        <taxon>Hexapoda</taxon>
        <taxon>Insecta</taxon>
        <taxon>Pterygota</taxon>
        <taxon>Neoptera</taxon>
        <taxon>Endopterygota</taxon>
        <taxon>Lepidoptera</taxon>
        <taxon>Glossata</taxon>
        <taxon>Ditrysia</taxon>
        <taxon>Papilionoidea</taxon>
        <taxon>Nymphalidae</taxon>
        <taxon>Danainae</taxon>
        <taxon>Danaini</taxon>
        <taxon>Danaina</taxon>
        <taxon>Danaus</taxon>
        <taxon>Danaus</taxon>
    </lineage>
</organism>
<dbReference type="Proteomes" id="UP000007151">
    <property type="component" value="Unassembled WGS sequence"/>
</dbReference>
<dbReference type="KEGG" id="dpl:KGM_212883"/>
<dbReference type="AlphaFoldDB" id="A0A212FPZ5"/>
<protein>
    <submittedName>
        <fullName evidence="1">Uncharacterized protein</fullName>
    </submittedName>
</protein>
<name>A0A212FPZ5_DANPL</name>
<dbReference type="InParanoid" id="A0A212FPZ5"/>
<evidence type="ECO:0000313" key="2">
    <source>
        <dbReference type="Proteomes" id="UP000007151"/>
    </source>
</evidence>
<reference evidence="1 2" key="1">
    <citation type="journal article" date="2011" name="Cell">
        <title>The monarch butterfly genome yields insights into long-distance migration.</title>
        <authorList>
            <person name="Zhan S."/>
            <person name="Merlin C."/>
            <person name="Boore J.L."/>
            <person name="Reppert S.M."/>
        </authorList>
    </citation>
    <scope>NUCLEOTIDE SEQUENCE [LARGE SCALE GENOMIC DNA]</scope>
    <source>
        <strain evidence="1">F-2</strain>
    </source>
</reference>
<proteinExistence type="predicted"/>